<feature type="compositionally biased region" description="Basic and acidic residues" evidence="1">
    <location>
        <begin position="764"/>
        <end position="773"/>
    </location>
</feature>
<feature type="compositionally biased region" description="Basic and acidic residues" evidence="1">
    <location>
        <begin position="1299"/>
        <end position="1338"/>
    </location>
</feature>
<feature type="compositionally biased region" description="Basic and acidic residues" evidence="1">
    <location>
        <begin position="1543"/>
        <end position="1558"/>
    </location>
</feature>
<feature type="region of interest" description="Disordered" evidence="1">
    <location>
        <begin position="1281"/>
        <end position="1558"/>
    </location>
</feature>
<feature type="region of interest" description="Disordered" evidence="1">
    <location>
        <begin position="645"/>
        <end position="677"/>
    </location>
</feature>
<feature type="compositionally biased region" description="Basic and acidic residues" evidence="1">
    <location>
        <begin position="1669"/>
        <end position="1684"/>
    </location>
</feature>
<feature type="compositionally biased region" description="Basic and acidic residues" evidence="1">
    <location>
        <begin position="169"/>
        <end position="191"/>
    </location>
</feature>
<reference evidence="2" key="1">
    <citation type="submission" date="2021-07" db="EMBL/GenBank/DDBJ databases">
        <authorList>
            <person name="Catto M.A."/>
            <person name="Jacobson A."/>
            <person name="Kennedy G."/>
            <person name="Labadie P."/>
            <person name="Hunt B.G."/>
            <person name="Srinivasan R."/>
        </authorList>
    </citation>
    <scope>NUCLEOTIDE SEQUENCE</scope>
    <source>
        <strain evidence="2">PL_HMW_Pooled</strain>
        <tissue evidence="2">Head</tissue>
    </source>
</reference>
<accession>A0AAE1HPG3</accession>
<evidence type="ECO:0000256" key="1">
    <source>
        <dbReference type="SAM" id="MobiDB-lite"/>
    </source>
</evidence>
<reference evidence="2" key="2">
    <citation type="journal article" date="2023" name="BMC Genomics">
        <title>Pest status, molecular evolution, and epigenetic factors derived from the genome assembly of Frankliniella fusca, a thysanopteran phytovirus vector.</title>
        <authorList>
            <person name="Catto M.A."/>
            <person name="Labadie P.E."/>
            <person name="Jacobson A.L."/>
            <person name="Kennedy G.G."/>
            <person name="Srinivasan R."/>
            <person name="Hunt B.G."/>
        </authorList>
    </citation>
    <scope>NUCLEOTIDE SEQUENCE</scope>
    <source>
        <strain evidence="2">PL_HMW_Pooled</strain>
    </source>
</reference>
<name>A0AAE1HPG3_9NEOP</name>
<feature type="compositionally biased region" description="Basic and acidic residues" evidence="1">
    <location>
        <begin position="1381"/>
        <end position="1407"/>
    </location>
</feature>
<evidence type="ECO:0000313" key="3">
    <source>
        <dbReference type="Proteomes" id="UP001219518"/>
    </source>
</evidence>
<keyword evidence="3" id="KW-1185">Reference proteome</keyword>
<dbReference type="EMBL" id="JAHWGI010001182">
    <property type="protein sequence ID" value="KAK3924406.1"/>
    <property type="molecule type" value="Genomic_DNA"/>
</dbReference>
<dbReference type="Proteomes" id="UP001219518">
    <property type="component" value="Unassembled WGS sequence"/>
</dbReference>
<evidence type="ECO:0000313" key="2">
    <source>
        <dbReference type="EMBL" id="KAK3924406.1"/>
    </source>
</evidence>
<feature type="region of interest" description="Disordered" evidence="1">
    <location>
        <begin position="137"/>
        <end position="209"/>
    </location>
</feature>
<feature type="compositionally biased region" description="Basic and acidic residues" evidence="1">
    <location>
        <begin position="1510"/>
        <end position="1520"/>
    </location>
</feature>
<feature type="region of interest" description="Disordered" evidence="1">
    <location>
        <begin position="1600"/>
        <end position="1694"/>
    </location>
</feature>
<sequence>MEVMAGDLTDLPFQRRNVVEWSHRDQLTGALERARRETNHWSASTASAVHKYNKVVDQRALDLGDGRVQQTQRKQLEVFSTRVPGGSMQVIRSSTTSSSRSTIQMTQMGAGSWSTVPDMDTAFGDLQLSLHPLDLSSEKSKASVGRSIGWRRPPSRVARTNAANSSAAHQDRQDAPKETRLEITVEDDKAEPSGPIISFPSDDDSSEKTASIITASSASVRNSSSRLSIVESRKSCSSENLVKVGVDMSDELSSDVSGSVNGFLGRSSVLRRSLQYTRPPDFPTGTSVRRMRDEIEARGGVGGGIGPLPASPSPTPAPPAAPAKEQTLDKVKRLVSDSIATQNHSFVTVKSLNEVRGRLRSKVAEDETAAKLVNGEGGAVEQQPAPADTLVSEDHVLRRVREAVRVPAAGTGVGVGARVQSYVFGMENGQGAPDRAASPAKEKTVNGLRSEEWQRRRKSYGFEADVQHGLSLASKEDTWSDSGAALSPLLKHIDVIKRAREAGRIARPVSLCEPDTARLTNGSGAEQVERPKRTVVSLAEDADQATDMDRRRDVLRRRAEREISRQTRAGRSLTEPVSVSIPVVANDAVVVRADGGVGVARDAAASPPSEPTLLIDGLHYDETSRSQETSKRHSIAIVEHVDDEDDVGDNKADAKQGEAVVPAAPPQPGSGDTYLFDSTEDAAGSARKKRVEFSKTEVHFAAEPGRFNLVSTDDKPPPTNIVRGRRRQKLFAEQRINRSGLPEVRFGDSPLEQAALALAPAADTRQESGDDPRPTSTGVITVTMEGKLSPDHPAGLGAERLQPARTAEADDDKARAGLGPARCAASSEAETPNGTGPSGAAAPVPMWRSTVTLKNNSFASLAAPPGSETTNDGQAEFQRLLKSLRPTGKREIVSTEIMPEVTITTNAPTSRSKGFSTKVTLVPESTEKFVSEQHSTHKQVESSEQTNILHSLKLSVSPPSPSVDTPLSIALVGPSYPSLLDAREHRDAAEAAEARERRYRHHASKAERLVQLDGGRTDPQPRTASPNTVYIIPEQKKQSMFTDIGRTGFRTPSPVLPKSFSLVDSVNRRVDAATQVSRDDCVRTVSVREILDRLAVDKSDSKERIIEVVTVPTRQVADTLPEGRRSSPRPDRINGGAASPTVDPVIFREHRPTSPSPRDTIFSRLSARCDQDAAAAQESRVRSPGLGLPAPQDGARVRRPMSPAPAARRPAERDPHDPQQEGRVRSPAPPAPPAEQEAARLRRGSPVAKDAKKREYLHCHAPPGGHHIDVVERFLRSERERSHLDQLHRSRSRSRTRSRSPDGKGRPRLGSDAERWSRGRDAEAEATIRSKEINEIRERRRRSRSRDELRAREEQRGLDGHRRSRSRDELDERVSPQAQAQRREARSRSRSQDHLELDRGHGHGHEHGHTHRSSSRRRDHERHRSRSRDLLDDKPGREALETSKQRVGAEHADHERAHHASSRTSRSREELKEHVVNGNTAATGPEDLVAPKERPAPPPPEAAERRHRCKCADRDRDGRTRATPAAGTGAGAGAGAGHKHKSEAHSRRARAVPDQKLDKIVRKTRTHVAALASPIAHLVKPSKDRSSAASVVTATAPKRTGDVHLLMEPIRPVRRTTAPTKHSSYSSTVTNGTRGPAKTSTAPRRGNISDSNLSLSQGNKCAAQSRQGAEPRADPGRERQERPQRRGHRKPATD</sequence>
<comment type="caution">
    <text evidence="2">The sequence shown here is derived from an EMBL/GenBank/DDBJ whole genome shotgun (WGS) entry which is preliminary data.</text>
</comment>
<feature type="compositionally biased region" description="Basic residues" evidence="1">
    <location>
        <begin position="1289"/>
        <end position="1298"/>
    </location>
</feature>
<feature type="compositionally biased region" description="Basic residues" evidence="1">
    <location>
        <begin position="1408"/>
        <end position="1426"/>
    </location>
</feature>
<organism evidence="2 3">
    <name type="scientific">Frankliniella fusca</name>
    <dbReference type="NCBI Taxonomy" id="407009"/>
    <lineage>
        <taxon>Eukaryota</taxon>
        <taxon>Metazoa</taxon>
        <taxon>Ecdysozoa</taxon>
        <taxon>Arthropoda</taxon>
        <taxon>Hexapoda</taxon>
        <taxon>Insecta</taxon>
        <taxon>Pterygota</taxon>
        <taxon>Neoptera</taxon>
        <taxon>Paraneoptera</taxon>
        <taxon>Thysanoptera</taxon>
        <taxon>Terebrantia</taxon>
        <taxon>Thripoidea</taxon>
        <taxon>Thripidae</taxon>
        <taxon>Frankliniella</taxon>
    </lineage>
</organism>
<proteinExistence type="predicted"/>
<feature type="compositionally biased region" description="Basic and acidic residues" evidence="1">
    <location>
        <begin position="1345"/>
        <end position="1374"/>
    </location>
</feature>
<feature type="compositionally biased region" description="Basic and acidic residues" evidence="1">
    <location>
        <begin position="1427"/>
        <end position="1458"/>
    </location>
</feature>
<protein>
    <submittedName>
        <fullName evidence="2">Rab3 GTPase-activating protein regulatory subunit</fullName>
    </submittedName>
</protein>
<feature type="region of interest" description="Disordered" evidence="1">
    <location>
        <begin position="298"/>
        <end position="326"/>
    </location>
</feature>
<feature type="region of interest" description="Disordered" evidence="1">
    <location>
        <begin position="757"/>
        <end position="843"/>
    </location>
</feature>
<feature type="compositionally biased region" description="Pro residues" evidence="1">
    <location>
        <begin position="309"/>
        <end position="321"/>
    </location>
</feature>
<gene>
    <name evidence="2" type="ORF">KUF71_012357</name>
</gene>
<feature type="compositionally biased region" description="Basic residues" evidence="1">
    <location>
        <begin position="1685"/>
        <end position="1694"/>
    </location>
</feature>
<feature type="compositionally biased region" description="Basic and acidic residues" evidence="1">
    <location>
        <begin position="1466"/>
        <end position="1475"/>
    </location>
</feature>
<feature type="compositionally biased region" description="Basic and acidic residues" evidence="1">
    <location>
        <begin position="1121"/>
        <end position="1132"/>
    </location>
</feature>
<feature type="region of interest" description="Disordered" evidence="1">
    <location>
        <begin position="1117"/>
        <end position="1251"/>
    </location>
</feature>
<feature type="compositionally biased region" description="Basic and acidic residues" evidence="1">
    <location>
        <begin position="1209"/>
        <end position="1224"/>
    </location>
</feature>
<feature type="compositionally biased region" description="Polar residues" evidence="1">
    <location>
        <begin position="1617"/>
        <end position="1667"/>
    </location>
</feature>